<dbReference type="RefSeq" id="WP_219746841.1">
    <property type="nucleotide sequence ID" value="NZ_JAHXZN010000001.1"/>
</dbReference>
<accession>A0ABS7BID1</accession>
<proteinExistence type="predicted"/>
<keyword evidence="2" id="KW-1185">Reference proteome</keyword>
<dbReference type="Proteomes" id="UP000759103">
    <property type="component" value="Unassembled WGS sequence"/>
</dbReference>
<evidence type="ECO:0000313" key="1">
    <source>
        <dbReference type="EMBL" id="MBW6529265.1"/>
    </source>
</evidence>
<comment type="caution">
    <text evidence="1">The sequence shown here is derived from an EMBL/GenBank/DDBJ whole genome shotgun (WGS) entry which is preliminary data.</text>
</comment>
<sequence length="219" mass="22551">MMADASQRPEDGPADLILAMVARDGTAASRHVQALADPGSPLRDLADAIHALCVVHGTFPGMVDHATAHGVDTLAPAWLARAASVMAAERALLVRLAAAAGPLPSTPGQASAAAAILQQRDTLALLARSDRLGCATGAAAAFVLDWVAIRGLLERCAVRLGEETTSSFATAGSEAIEMLRGLALAPARVRALTFGADQLLTQHRGLWQLLESRAAARGG</sequence>
<gene>
    <name evidence="1" type="ORF">KZ820_00810</name>
</gene>
<protein>
    <submittedName>
        <fullName evidence="1">Uncharacterized protein</fullName>
    </submittedName>
</protein>
<dbReference type="Pfam" id="PF22391">
    <property type="entry name" value="DUF6975"/>
    <property type="match status" value="1"/>
</dbReference>
<reference evidence="1 2" key="1">
    <citation type="submission" date="2021-07" db="EMBL/GenBank/DDBJ databases">
        <title>Sphingomonas sp.</title>
        <authorList>
            <person name="Feng G."/>
            <person name="Li J."/>
            <person name="Pan M."/>
        </authorList>
    </citation>
    <scope>NUCLEOTIDE SEQUENCE [LARGE SCALE GENOMIC DNA]</scope>
    <source>
        <strain evidence="1 2">RRHST34</strain>
    </source>
</reference>
<name>A0ABS7BID1_9SPHN</name>
<dbReference type="EMBL" id="JAHXZN010000001">
    <property type="protein sequence ID" value="MBW6529265.1"/>
    <property type="molecule type" value="Genomic_DNA"/>
</dbReference>
<evidence type="ECO:0000313" key="2">
    <source>
        <dbReference type="Proteomes" id="UP000759103"/>
    </source>
</evidence>
<dbReference type="InterPro" id="IPR054248">
    <property type="entry name" value="DUF6975"/>
</dbReference>
<organism evidence="1 2">
    <name type="scientific">Sphingomonas citri</name>
    <dbReference type="NCBI Taxonomy" id="2862499"/>
    <lineage>
        <taxon>Bacteria</taxon>
        <taxon>Pseudomonadati</taxon>
        <taxon>Pseudomonadota</taxon>
        <taxon>Alphaproteobacteria</taxon>
        <taxon>Sphingomonadales</taxon>
        <taxon>Sphingomonadaceae</taxon>
        <taxon>Sphingomonas</taxon>
    </lineage>
</organism>